<protein>
    <submittedName>
        <fullName evidence="3">N-acetylmuramoyl-L-alanine amidase</fullName>
        <ecNumber evidence="3">3.5.1.28</ecNumber>
    </submittedName>
</protein>
<dbReference type="GO" id="GO:0009253">
    <property type="term" value="P:peptidoglycan catabolic process"/>
    <property type="evidence" value="ECO:0007669"/>
    <property type="project" value="InterPro"/>
</dbReference>
<dbReference type="PANTHER" id="PTHR30404:SF0">
    <property type="entry name" value="N-ACETYLMURAMOYL-L-ALANINE AMIDASE AMIC"/>
    <property type="match status" value="1"/>
</dbReference>
<dbReference type="OrthoDB" id="9806267at2"/>
<dbReference type="AlphaFoldDB" id="D9QQJ3"/>
<dbReference type="InterPro" id="IPR036582">
    <property type="entry name" value="Mao_N_sf"/>
</dbReference>
<keyword evidence="1 3" id="KW-0378">Hydrolase</keyword>
<evidence type="ECO:0000313" key="4">
    <source>
        <dbReference type="Proteomes" id="UP000001661"/>
    </source>
</evidence>
<dbReference type="EMBL" id="CP002105">
    <property type="protein sequence ID" value="ADL12784.1"/>
    <property type="molecule type" value="Genomic_DNA"/>
</dbReference>
<dbReference type="InterPro" id="IPR050695">
    <property type="entry name" value="N-acetylmuramoyl_amidase_3"/>
</dbReference>
<proteinExistence type="predicted"/>
<organism evidence="3 4">
    <name type="scientific">Acetohalobium arabaticum (strain ATCC 49924 / DSM 5501 / Z-7288)</name>
    <dbReference type="NCBI Taxonomy" id="574087"/>
    <lineage>
        <taxon>Bacteria</taxon>
        <taxon>Bacillati</taxon>
        <taxon>Bacillota</taxon>
        <taxon>Clostridia</taxon>
        <taxon>Halanaerobiales</taxon>
        <taxon>Halobacteroidaceae</taxon>
        <taxon>Acetohalobium</taxon>
    </lineage>
</organism>
<accession>D9QQJ3</accession>
<sequence>MTIKYKVLVILLAIIILFSFSVEAKEAKLIIDGQRIKTNLIIINGRTLVPAEVISKHFGAKLNWDSRRQELRIDSKNLTAKLTVGSNQAVVNSITVPLQTKVRVSNGKVLVPLRFLPKIYGGNLAWKGSTKTIYYHSNRITNISGVMASSLTSNSENYHWKKSKRIVIDPGHGGESPGAIGHSGVEEKRVNYQIASRVYQQLKEEGFQVILTREQGQDLPLLQRSAISNDWPADMFISIHADYNYRSWITGTTTYAHWNASKNNWALAWYVQDEIVKRTGTDSNGLKAANFAVLRGNNVPAILVETAFLSNPKEEYLLTTPAFQQKIVEGVVAGIKRYYYN</sequence>
<dbReference type="EC" id="3.5.1.28" evidence="3"/>
<feature type="domain" description="MurNAc-LAA" evidence="2">
    <location>
        <begin position="225"/>
        <end position="336"/>
    </location>
</feature>
<dbReference type="Pfam" id="PF01520">
    <property type="entry name" value="Amidase_3"/>
    <property type="match status" value="1"/>
</dbReference>
<reference evidence="3 4" key="1">
    <citation type="journal article" date="2010" name="Stand. Genomic Sci.">
        <title>Complete genome sequence of Acetohalobium arabaticum type strain (Z-7288).</title>
        <authorList>
            <person name="Sikorski J."/>
            <person name="Lapidus A."/>
            <person name="Chertkov O."/>
            <person name="Lucas S."/>
            <person name="Copeland A."/>
            <person name="Glavina Del Rio T."/>
            <person name="Nolan M."/>
            <person name="Tice H."/>
            <person name="Cheng J.F."/>
            <person name="Han C."/>
            <person name="Brambilla E."/>
            <person name="Pitluck S."/>
            <person name="Liolios K."/>
            <person name="Ivanova N."/>
            <person name="Mavromatis K."/>
            <person name="Mikhailova N."/>
            <person name="Pati A."/>
            <person name="Bruce D."/>
            <person name="Detter C."/>
            <person name="Tapia R."/>
            <person name="Goodwin L."/>
            <person name="Chen A."/>
            <person name="Palaniappan K."/>
            <person name="Land M."/>
            <person name="Hauser L."/>
            <person name="Chang Y.J."/>
            <person name="Jeffries C.D."/>
            <person name="Rohde M."/>
            <person name="Goker M."/>
            <person name="Spring S."/>
            <person name="Woyke T."/>
            <person name="Bristow J."/>
            <person name="Eisen J.A."/>
            <person name="Markowitz V."/>
            <person name="Hugenholtz P."/>
            <person name="Kyrpides N.C."/>
            <person name="Klenk H.P."/>
        </authorList>
    </citation>
    <scope>NUCLEOTIDE SEQUENCE [LARGE SCALE GENOMIC DNA]</scope>
    <source>
        <strain evidence="4">ATCC 49924 / DSM 5501 / Z-7288</strain>
    </source>
</reference>
<dbReference type="Pfam" id="PF07833">
    <property type="entry name" value="Cu_amine_oxidN1"/>
    <property type="match status" value="1"/>
</dbReference>
<dbReference type="Proteomes" id="UP000001661">
    <property type="component" value="Chromosome"/>
</dbReference>
<dbReference type="InterPro" id="IPR002508">
    <property type="entry name" value="MurNAc-LAA_cat"/>
</dbReference>
<dbReference type="InterPro" id="IPR012854">
    <property type="entry name" value="Cu_amine_oxidase-like_N"/>
</dbReference>
<evidence type="ECO:0000259" key="2">
    <source>
        <dbReference type="SMART" id="SM00646"/>
    </source>
</evidence>
<dbReference type="GO" id="GO:0008745">
    <property type="term" value="F:N-acetylmuramoyl-L-alanine amidase activity"/>
    <property type="evidence" value="ECO:0007669"/>
    <property type="project" value="UniProtKB-EC"/>
</dbReference>
<gene>
    <name evidence="3" type="ordered locus">Acear_1269</name>
</gene>
<dbReference type="GO" id="GO:0030288">
    <property type="term" value="C:outer membrane-bounded periplasmic space"/>
    <property type="evidence" value="ECO:0007669"/>
    <property type="project" value="TreeGrafter"/>
</dbReference>
<dbReference type="SMART" id="SM00646">
    <property type="entry name" value="Ami_3"/>
    <property type="match status" value="1"/>
</dbReference>
<dbReference type="CDD" id="cd02696">
    <property type="entry name" value="MurNAc-LAA"/>
    <property type="match status" value="1"/>
</dbReference>
<dbReference type="HOGENOM" id="CLU_014322_10_1_9"/>
<dbReference type="KEGG" id="aar:Acear_1269"/>
<name>D9QQJ3_ACEAZ</name>
<dbReference type="SUPFAM" id="SSF55383">
    <property type="entry name" value="Copper amine oxidase, domain N"/>
    <property type="match status" value="1"/>
</dbReference>
<dbReference type="SUPFAM" id="SSF53187">
    <property type="entry name" value="Zn-dependent exopeptidases"/>
    <property type="match status" value="1"/>
</dbReference>
<dbReference type="eggNOG" id="COG0860">
    <property type="taxonomic scope" value="Bacteria"/>
</dbReference>
<dbReference type="STRING" id="574087.Acear_1269"/>
<keyword evidence="4" id="KW-1185">Reference proteome</keyword>
<evidence type="ECO:0000313" key="3">
    <source>
        <dbReference type="EMBL" id="ADL12784.1"/>
    </source>
</evidence>
<dbReference type="PANTHER" id="PTHR30404">
    <property type="entry name" value="N-ACETYLMURAMOYL-L-ALANINE AMIDASE"/>
    <property type="match status" value="1"/>
</dbReference>
<dbReference type="Gene3D" id="3.40.630.40">
    <property type="entry name" value="Zn-dependent exopeptidases"/>
    <property type="match status" value="1"/>
</dbReference>
<dbReference type="RefSeq" id="WP_013278230.1">
    <property type="nucleotide sequence ID" value="NC_014378.1"/>
</dbReference>
<evidence type="ECO:0000256" key="1">
    <source>
        <dbReference type="ARBA" id="ARBA00022801"/>
    </source>
</evidence>
<dbReference type="Gene3D" id="3.30.457.10">
    <property type="entry name" value="Copper amine oxidase-like, N-terminal domain"/>
    <property type="match status" value="1"/>
</dbReference>